<dbReference type="RefSeq" id="WP_023390740.1">
    <property type="nucleotide sequence ID" value="NZ_CAJPUI010000001.1"/>
</dbReference>
<comment type="caution">
    <text evidence="4">The sequence shown here is derived from an EMBL/GenBank/DDBJ whole genome shotgun (WGS) entry which is preliminary data.</text>
</comment>
<dbReference type="HAMAP" id="MF_00088">
    <property type="entry name" value="KhpA"/>
    <property type="match status" value="1"/>
</dbReference>
<organism evidence="4 5">
    <name type="scientific">Abiotrophia defectiva</name>
    <name type="common">Streptococcus defectivus</name>
    <dbReference type="NCBI Taxonomy" id="46125"/>
    <lineage>
        <taxon>Bacteria</taxon>
        <taxon>Bacillati</taxon>
        <taxon>Bacillota</taxon>
        <taxon>Bacilli</taxon>
        <taxon>Lactobacillales</taxon>
        <taxon>Aerococcaceae</taxon>
        <taxon>Abiotrophia</taxon>
    </lineage>
</organism>
<dbReference type="GeneID" id="84816249"/>
<proteinExistence type="inferred from homology"/>
<dbReference type="Gene3D" id="3.30.300.20">
    <property type="match status" value="1"/>
</dbReference>
<gene>
    <name evidence="3" type="primary">khpA</name>
    <name evidence="4" type="ORF">HXK00_04370</name>
</gene>
<dbReference type="CDD" id="cd22533">
    <property type="entry name" value="KH-II_YlqC-like"/>
    <property type="match status" value="1"/>
</dbReference>
<dbReference type="PANTHER" id="PTHR34654">
    <property type="entry name" value="UPF0109 PROTEIN SCO5592"/>
    <property type="match status" value="1"/>
</dbReference>
<comment type="subunit">
    <text evidence="3">Forms a complex with KhpB.</text>
</comment>
<dbReference type="PANTHER" id="PTHR34654:SF1">
    <property type="entry name" value="RNA-BINDING PROTEIN KHPA"/>
    <property type="match status" value="1"/>
</dbReference>
<reference evidence="4" key="1">
    <citation type="submission" date="2020-04" db="EMBL/GenBank/DDBJ databases">
        <title>Deep metagenomics examines the oral microbiome during advanced dental caries in children, revealing novel taxa and co-occurrences with host molecules.</title>
        <authorList>
            <person name="Baker J.L."/>
            <person name="Morton J.T."/>
            <person name="Dinis M."/>
            <person name="Alvarez R."/>
            <person name="Tran N.C."/>
            <person name="Knight R."/>
            <person name="Edlund A."/>
        </authorList>
    </citation>
    <scope>NUCLEOTIDE SEQUENCE</scope>
    <source>
        <strain evidence="4">JCVI_23_bin.16</strain>
    </source>
</reference>
<dbReference type="Pfam" id="PF13083">
    <property type="entry name" value="KH_KhpA-B"/>
    <property type="match status" value="1"/>
</dbReference>
<evidence type="ECO:0000313" key="4">
    <source>
        <dbReference type="EMBL" id="MBF0934865.1"/>
    </source>
</evidence>
<comment type="similarity">
    <text evidence="3">Belongs to the KhpA RNA-binding protein family.</text>
</comment>
<evidence type="ECO:0000256" key="3">
    <source>
        <dbReference type="HAMAP-Rule" id="MF_00088"/>
    </source>
</evidence>
<keyword evidence="2 3" id="KW-0694">RNA-binding</keyword>
<comment type="subcellular location">
    <subcellularLocation>
        <location evidence="3">Cytoplasm</location>
    </subcellularLocation>
</comment>
<dbReference type="GO" id="GO:0008360">
    <property type="term" value="P:regulation of cell shape"/>
    <property type="evidence" value="ECO:0007669"/>
    <property type="project" value="UniProtKB-KW"/>
</dbReference>
<keyword evidence="3" id="KW-0961">Cell wall biogenesis/degradation</keyword>
<dbReference type="GO" id="GO:0003723">
    <property type="term" value="F:RNA binding"/>
    <property type="evidence" value="ECO:0007669"/>
    <property type="project" value="UniProtKB-UniRule"/>
</dbReference>
<keyword evidence="1 3" id="KW-0963">Cytoplasm</keyword>
<comment type="function">
    <text evidence="3">A probable RNA chaperone. Forms a complex with KhpB which binds to cellular RNA and controls its expression. Plays a role in peptidoglycan (PG) homeostasis and cell length regulation.</text>
</comment>
<sequence>MVNIEALITAIVKPLLDHPEDFGVEQVETDDFMEYHLHLNPQDVGRVIGKKGRVARAIRTIVYSVKTRGRKRSRIVIADHAEESSAE</sequence>
<evidence type="ECO:0000256" key="1">
    <source>
        <dbReference type="ARBA" id="ARBA00022490"/>
    </source>
</evidence>
<evidence type="ECO:0000313" key="5">
    <source>
        <dbReference type="Proteomes" id="UP000757900"/>
    </source>
</evidence>
<dbReference type="SUPFAM" id="SSF54814">
    <property type="entry name" value="Prokaryotic type KH domain (KH-domain type II)"/>
    <property type="match status" value="1"/>
</dbReference>
<dbReference type="InterPro" id="IPR020627">
    <property type="entry name" value="KhpA"/>
</dbReference>
<dbReference type="InterPro" id="IPR015946">
    <property type="entry name" value="KH_dom-like_a/b"/>
</dbReference>
<evidence type="ECO:0000256" key="2">
    <source>
        <dbReference type="ARBA" id="ARBA00022884"/>
    </source>
</evidence>
<dbReference type="GO" id="GO:0009252">
    <property type="term" value="P:peptidoglycan biosynthetic process"/>
    <property type="evidence" value="ECO:0007669"/>
    <property type="project" value="UniProtKB-UniRule"/>
</dbReference>
<protein>
    <recommendedName>
        <fullName evidence="3">RNA-binding protein KhpA</fullName>
    </recommendedName>
    <alternativeName>
        <fullName evidence="3">KH-domain protein A</fullName>
    </alternativeName>
</protein>
<dbReference type="EMBL" id="JABZFV010000080">
    <property type="protein sequence ID" value="MBF0934865.1"/>
    <property type="molecule type" value="Genomic_DNA"/>
</dbReference>
<dbReference type="AlphaFoldDB" id="A0A929QTI8"/>
<name>A0A929QTI8_ABIDE</name>
<keyword evidence="3" id="KW-0143">Chaperone</keyword>
<dbReference type="Proteomes" id="UP000757900">
    <property type="component" value="Unassembled WGS sequence"/>
</dbReference>
<dbReference type="InterPro" id="IPR009019">
    <property type="entry name" value="KH_sf_prok-type"/>
</dbReference>
<dbReference type="GO" id="GO:0005737">
    <property type="term" value="C:cytoplasm"/>
    <property type="evidence" value="ECO:0007669"/>
    <property type="project" value="UniProtKB-SubCell"/>
</dbReference>
<keyword evidence="3" id="KW-0133">Cell shape</keyword>
<dbReference type="GO" id="GO:0071555">
    <property type="term" value="P:cell wall organization"/>
    <property type="evidence" value="ECO:0007669"/>
    <property type="project" value="UniProtKB-KW"/>
</dbReference>
<accession>A0A929QTI8</accession>